<keyword evidence="2" id="KW-0812">Transmembrane</keyword>
<keyword evidence="2" id="KW-1133">Transmembrane helix</keyword>
<sequence length="494" mass="53437">MKRTAVQATVWFSVLHLHPKVHGEFEVPPLRLWGFEWGNISWWVTQLFLWGCALWVVTSHYTWTERDSHTGHWAALAGIIMFDVGALLAVLQAKNAEKHIPTTGYDERALRAKALATGDVATDDLKLKYGGFASTRSIGSVYNLKSGVMASHGGEEEEEEAAPATTTPRALESGGKGNHECVPVGGVCSVCISAPHRRASILQRARAARREAKLPQGVAAAAAARAAPNTNPADEPSYSGDAPIEPWSWSPLPRPGLWKDPGYVAAALLLVGSLLYTWVVVAGLPGVLPDKTKDNYGLWYGVSSTPELVGSVCFVASSWILMVEVQDTRWAPKPASLGWHVTFWNLIGGLGFLVSAAFTYAAEPVACCQKYGTALALYVGSVAFLLGTYLQLVEVLNPHRPPARARLTWRNLTNARFWDGTGPCESNKAAYQAAYHKTAYHKAAHHAAPNCKANDAAPDFKAIDTSPNHTKAYHTKAHNDDASIGAAPDQNNDQ</sequence>
<evidence type="ECO:0000256" key="2">
    <source>
        <dbReference type="SAM" id="Phobius"/>
    </source>
</evidence>
<reference evidence="3" key="1">
    <citation type="submission" date="2021-02" db="EMBL/GenBank/DDBJ databases">
        <title>First Annotated Genome of the Yellow-green Alga Tribonema minus.</title>
        <authorList>
            <person name="Mahan K.M."/>
        </authorList>
    </citation>
    <scope>NUCLEOTIDE SEQUENCE</scope>
    <source>
        <strain evidence="3">UTEX B ZZ1240</strain>
    </source>
</reference>
<dbReference type="Proteomes" id="UP000664859">
    <property type="component" value="Unassembled WGS sequence"/>
</dbReference>
<name>A0A836C9Y4_9STRA</name>
<feature type="transmembrane region" description="Helical" evidence="2">
    <location>
        <begin position="308"/>
        <end position="325"/>
    </location>
</feature>
<feature type="transmembrane region" description="Helical" evidence="2">
    <location>
        <begin position="263"/>
        <end position="288"/>
    </location>
</feature>
<feature type="transmembrane region" description="Helical" evidence="2">
    <location>
        <begin position="374"/>
        <end position="396"/>
    </location>
</feature>
<feature type="transmembrane region" description="Helical" evidence="2">
    <location>
        <begin position="73"/>
        <end position="91"/>
    </location>
</feature>
<evidence type="ECO:0000256" key="1">
    <source>
        <dbReference type="SAM" id="MobiDB-lite"/>
    </source>
</evidence>
<gene>
    <name evidence="3" type="ORF">JKP88DRAFT_332954</name>
</gene>
<dbReference type="EMBL" id="JAFCMP010000526">
    <property type="protein sequence ID" value="KAG5177293.1"/>
    <property type="molecule type" value="Genomic_DNA"/>
</dbReference>
<protein>
    <submittedName>
        <fullName evidence="3">Uncharacterized protein</fullName>
    </submittedName>
</protein>
<comment type="caution">
    <text evidence="3">The sequence shown here is derived from an EMBL/GenBank/DDBJ whole genome shotgun (WGS) entry which is preliminary data.</text>
</comment>
<keyword evidence="2" id="KW-0472">Membrane</keyword>
<proteinExistence type="predicted"/>
<accession>A0A836C9Y4</accession>
<dbReference type="OrthoDB" id="2603at2759"/>
<evidence type="ECO:0000313" key="4">
    <source>
        <dbReference type="Proteomes" id="UP000664859"/>
    </source>
</evidence>
<feature type="transmembrane region" description="Helical" evidence="2">
    <location>
        <begin position="337"/>
        <end position="362"/>
    </location>
</feature>
<evidence type="ECO:0000313" key="3">
    <source>
        <dbReference type="EMBL" id="KAG5177293.1"/>
    </source>
</evidence>
<organism evidence="3 4">
    <name type="scientific">Tribonema minus</name>
    <dbReference type="NCBI Taxonomy" id="303371"/>
    <lineage>
        <taxon>Eukaryota</taxon>
        <taxon>Sar</taxon>
        <taxon>Stramenopiles</taxon>
        <taxon>Ochrophyta</taxon>
        <taxon>PX clade</taxon>
        <taxon>Xanthophyceae</taxon>
        <taxon>Tribonematales</taxon>
        <taxon>Tribonemataceae</taxon>
        <taxon>Tribonema</taxon>
    </lineage>
</organism>
<feature type="region of interest" description="Disordered" evidence="1">
    <location>
        <begin position="150"/>
        <end position="176"/>
    </location>
</feature>
<feature type="region of interest" description="Disordered" evidence="1">
    <location>
        <begin position="462"/>
        <end position="494"/>
    </location>
</feature>
<keyword evidence="4" id="KW-1185">Reference proteome</keyword>
<dbReference type="AlphaFoldDB" id="A0A836C9Y4"/>